<dbReference type="Gene3D" id="3.40.50.720">
    <property type="entry name" value="NAD(P)-binding Rossmann-like Domain"/>
    <property type="match status" value="1"/>
</dbReference>
<evidence type="ECO:0000313" key="2">
    <source>
        <dbReference type="EMBL" id="MDY3561816.1"/>
    </source>
</evidence>
<dbReference type="Pfam" id="PF01408">
    <property type="entry name" value="GFO_IDH_MocA"/>
    <property type="match status" value="1"/>
</dbReference>
<dbReference type="PANTHER" id="PTHR43377:SF1">
    <property type="entry name" value="BILIVERDIN REDUCTASE A"/>
    <property type="match status" value="1"/>
</dbReference>
<comment type="caution">
    <text evidence="2">The sequence shown here is derived from an EMBL/GenBank/DDBJ whole genome shotgun (WGS) entry which is preliminary data.</text>
</comment>
<keyword evidence="3" id="KW-1185">Reference proteome</keyword>
<dbReference type="EMBL" id="JAXBLV010000200">
    <property type="protein sequence ID" value="MDY3561816.1"/>
    <property type="molecule type" value="Genomic_DNA"/>
</dbReference>
<proteinExistence type="predicted"/>
<dbReference type="InterPro" id="IPR000683">
    <property type="entry name" value="Gfo/Idh/MocA-like_OxRdtase_N"/>
</dbReference>
<protein>
    <submittedName>
        <fullName evidence="2">Gfo/Idh/MocA family oxidoreductase</fullName>
    </submittedName>
</protein>
<reference evidence="3" key="1">
    <citation type="journal article" date="2023" name="Mar. Drugs">
        <title>Gemmata algarum, a Novel Planctomycete Isolated from an Algal Mat, Displays Antimicrobial Activity.</title>
        <authorList>
            <person name="Kumar G."/>
            <person name="Kallscheuer N."/>
            <person name="Kashif M."/>
            <person name="Ahamad S."/>
            <person name="Jagadeeshwari U."/>
            <person name="Pannikurungottu S."/>
            <person name="Haufschild T."/>
            <person name="Kabuu M."/>
            <person name="Sasikala C."/>
            <person name="Jogler C."/>
            <person name="Ramana C."/>
        </authorList>
    </citation>
    <scope>NUCLEOTIDE SEQUENCE [LARGE SCALE GENOMIC DNA]</scope>
    <source>
        <strain evidence="3">JC673</strain>
    </source>
</reference>
<evidence type="ECO:0000259" key="1">
    <source>
        <dbReference type="Pfam" id="PF01408"/>
    </source>
</evidence>
<sequence>MSRYPRDTRPPAAKVTAMIKLGILDFDTSHCVEFTKRLNHIGNDKDQFVDGARIVIGCPGTSKLSPERVEGFTKQMKDFGVPLVDKPEDMIGKVDGVLIEAVDGTVHYERAKPFLEAGIPCFIDKPYACSVTDAKKLAELAAKKKLPLFSSSSLRYAPEVVTFAADPKRGKLVGCVVYGPASLSPIPERNAGLFHYGIHPVEVLYALMGPGCKRVTCTHDTDTDIVTGHWADGRMATVRGIRKGASAYGFVGFSEKGVQAVTIGTKFIYRELLKQIVEMFRTKKSPLDIAETIELVAFIEAANRSGANHGAGETVKA</sequence>
<dbReference type="InterPro" id="IPR036291">
    <property type="entry name" value="NAD(P)-bd_dom_sf"/>
</dbReference>
<dbReference type="Gene3D" id="3.30.360.10">
    <property type="entry name" value="Dihydrodipicolinate Reductase, domain 2"/>
    <property type="match status" value="1"/>
</dbReference>
<evidence type="ECO:0000313" key="3">
    <source>
        <dbReference type="Proteomes" id="UP001272242"/>
    </source>
</evidence>
<dbReference type="SUPFAM" id="SSF51735">
    <property type="entry name" value="NAD(P)-binding Rossmann-fold domains"/>
    <property type="match status" value="1"/>
</dbReference>
<gene>
    <name evidence="2" type="ORF">R5W23_003244</name>
</gene>
<dbReference type="InterPro" id="IPR051450">
    <property type="entry name" value="Gfo/Idh/MocA_Oxidoreductases"/>
</dbReference>
<dbReference type="Proteomes" id="UP001272242">
    <property type="component" value="Unassembled WGS sequence"/>
</dbReference>
<feature type="domain" description="Gfo/Idh/MocA-like oxidoreductase N-terminal" evidence="1">
    <location>
        <begin position="72"/>
        <end position="148"/>
    </location>
</feature>
<organism evidence="2 3">
    <name type="scientific">Gemmata algarum</name>
    <dbReference type="NCBI Taxonomy" id="2975278"/>
    <lineage>
        <taxon>Bacteria</taxon>
        <taxon>Pseudomonadati</taxon>
        <taxon>Planctomycetota</taxon>
        <taxon>Planctomycetia</taxon>
        <taxon>Gemmatales</taxon>
        <taxon>Gemmataceae</taxon>
        <taxon>Gemmata</taxon>
    </lineage>
</organism>
<name>A0ABU5F2K8_9BACT</name>
<dbReference type="PANTHER" id="PTHR43377">
    <property type="entry name" value="BILIVERDIN REDUCTASE A"/>
    <property type="match status" value="1"/>
</dbReference>
<accession>A0ABU5F2K8</accession>